<reference evidence="2 3" key="1">
    <citation type="submission" date="2018-08" db="EMBL/GenBank/DDBJ databases">
        <title>Genomic Encyclopedia of Archaeal and Bacterial Type Strains, Phase II (KMG-II): from individual species to whole genera.</title>
        <authorList>
            <person name="Goeker M."/>
        </authorList>
    </citation>
    <scope>NUCLEOTIDE SEQUENCE [LARGE SCALE GENOMIC DNA]</scope>
    <source>
        <strain evidence="2 3">DSM 45791</strain>
    </source>
</reference>
<keyword evidence="3" id="KW-1185">Reference proteome</keyword>
<dbReference type="Proteomes" id="UP000256269">
    <property type="component" value="Unassembled WGS sequence"/>
</dbReference>
<organism evidence="2 3">
    <name type="scientific">Kutzneria buriramensis</name>
    <dbReference type="NCBI Taxonomy" id="1045776"/>
    <lineage>
        <taxon>Bacteria</taxon>
        <taxon>Bacillati</taxon>
        <taxon>Actinomycetota</taxon>
        <taxon>Actinomycetes</taxon>
        <taxon>Pseudonocardiales</taxon>
        <taxon>Pseudonocardiaceae</taxon>
        <taxon>Kutzneria</taxon>
    </lineage>
</organism>
<dbReference type="InterPro" id="IPR038461">
    <property type="entry name" value="Schlafen_AlbA_2_dom_sf"/>
</dbReference>
<evidence type="ECO:0000313" key="3">
    <source>
        <dbReference type="Proteomes" id="UP000256269"/>
    </source>
</evidence>
<feature type="domain" description="Schlafen AlbA-2" evidence="1">
    <location>
        <begin position="30"/>
        <end position="141"/>
    </location>
</feature>
<comment type="caution">
    <text evidence="2">The sequence shown here is derived from an EMBL/GenBank/DDBJ whole genome shotgun (WGS) entry which is preliminary data.</text>
</comment>
<sequence>MTSVQTLAACAAGDVTWERVRALVDLGLPESITLEYKSAYSPSLVKTVAAMANAYGGLVLVGVADAKQVAKDPSADRVVGVPGETTTKIAEGCRHGLEPPWQPEIVEVAVPGRRDTYVLVVRVDPARAPRPLLHEGKVPFRLHGANATAGRDRLIQLCTETTAPIGSAWLALPRPQLPEGDGMARPDYVLRSGMHIPVDAAEAWRHLSERGVDALAAALDDSPLQRALLAWCAELGISDFSSFRRRGFNRARYARLVWQAVSEDQVPIEVVAEAKLPGASGVPNDHLQFTLDVIPRVQSYVASRAAALLPAGGSMPDALLQVDGLHHLLDALLATLTTAPIINALAGLTGIDPVLIPQPASLDLHSGRPINEVVNMAGLNPIDGSGRSFGANLRAQPVLDLRDGADRHRQVDDWLVEMALDAGVTGMEALLDDLHLRQRKQIGGQ</sequence>
<dbReference type="AlphaFoldDB" id="A0A3E0GW93"/>
<dbReference type="Pfam" id="PF04326">
    <property type="entry name" value="SLFN_AlbA_2"/>
    <property type="match status" value="1"/>
</dbReference>
<gene>
    <name evidence="2" type="ORF">BCF44_122160</name>
</gene>
<name>A0A3E0GW93_9PSEU</name>
<dbReference type="EMBL" id="QUNO01000022">
    <property type="protein sequence ID" value="REH31137.1"/>
    <property type="molecule type" value="Genomic_DNA"/>
</dbReference>
<accession>A0A3E0GW93</accession>
<evidence type="ECO:0000313" key="2">
    <source>
        <dbReference type="EMBL" id="REH31137.1"/>
    </source>
</evidence>
<evidence type="ECO:0000259" key="1">
    <source>
        <dbReference type="Pfam" id="PF04326"/>
    </source>
</evidence>
<keyword evidence="2" id="KW-0238">DNA-binding</keyword>
<dbReference type="Gene3D" id="3.30.950.30">
    <property type="entry name" value="Schlafen, AAA domain"/>
    <property type="match status" value="1"/>
</dbReference>
<dbReference type="GO" id="GO:0003677">
    <property type="term" value="F:DNA binding"/>
    <property type="evidence" value="ECO:0007669"/>
    <property type="project" value="UniProtKB-KW"/>
</dbReference>
<proteinExistence type="predicted"/>
<protein>
    <submittedName>
        <fullName evidence="2">Putative DNA-binding protein</fullName>
    </submittedName>
</protein>
<dbReference type="RefSeq" id="WP_116180951.1">
    <property type="nucleotide sequence ID" value="NZ_CP144376.1"/>
</dbReference>
<dbReference type="InterPro" id="IPR007421">
    <property type="entry name" value="Schlafen_AlbA_2_dom"/>
</dbReference>
<dbReference type="OrthoDB" id="4313564at2"/>